<dbReference type="EMBL" id="LN736367">
    <property type="protein sequence ID" value="CEP63572.1"/>
    <property type="molecule type" value="Genomic_DNA"/>
</dbReference>
<sequence length="81" mass="9034">MALHNYIYLKHKSHDPECHTLIARDHDTRPIPQRTLTLEVENGSDSSNLVEKNKKKDGCCGNCQGNCGGEGKAKKLAEISW</sequence>
<accession>A0A0C7N6R4</accession>
<dbReference type="GeneID" id="34687085"/>
<dbReference type="OrthoDB" id="4036254at2759"/>
<organism evidence="1 2">
    <name type="scientific">Lachancea lanzarotensis</name>
    <dbReference type="NCBI Taxonomy" id="1245769"/>
    <lineage>
        <taxon>Eukaryota</taxon>
        <taxon>Fungi</taxon>
        <taxon>Dikarya</taxon>
        <taxon>Ascomycota</taxon>
        <taxon>Saccharomycotina</taxon>
        <taxon>Saccharomycetes</taxon>
        <taxon>Saccharomycetales</taxon>
        <taxon>Saccharomycetaceae</taxon>
        <taxon>Lachancea</taxon>
    </lineage>
</organism>
<evidence type="ECO:0000313" key="1">
    <source>
        <dbReference type="EMBL" id="CEP63572.1"/>
    </source>
</evidence>
<evidence type="ECO:0000313" key="2">
    <source>
        <dbReference type="Proteomes" id="UP000054304"/>
    </source>
</evidence>
<keyword evidence="2" id="KW-1185">Reference proteome</keyword>
<name>A0A0C7N6R4_9SACH</name>
<reference evidence="1 2" key="1">
    <citation type="submission" date="2014-12" db="EMBL/GenBank/DDBJ databases">
        <authorList>
            <person name="Neuveglise Cecile"/>
        </authorList>
    </citation>
    <scope>NUCLEOTIDE SEQUENCE [LARGE SCALE GENOMIC DNA]</scope>
    <source>
        <strain evidence="1 2">CBS 12615</strain>
    </source>
</reference>
<dbReference type="RefSeq" id="XP_022629785.1">
    <property type="nucleotide sequence ID" value="XM_022771180.1"/>
</dbReference>
<proteinExistence type="predicted"/>
<protein>
    <submittedName>
        <fullName evidence="1">LALA0S08e05666g1_1</fullName>
    </submittedName>
</protein>
<gene>
    <name evidence="1" type="ORF">LALA0_S08e05666g</name>
</gene>
<dbReference type="AlphaFoldDB" id="A0A0C7N6R4"/>
<dbReference type="Proteomes" id="UP000054304">
    <property type="component" value="Unassembled WGS sequence"/>
</dbReference>
<dbReference type="HOGENOM" id="CLU_193142_0_0_1"/>